<sequence>MWDDQTEHWGHDSPLKIHGKHIALVYWPELYKYWKQGQWQGTKSKWFEFKVVVKRWREAGSPEAFWADFKQANGQPMKYTAITKRLRQERMAVDREVADQAREEYGDRFGETFKYRQGADWYVMKDPAKIASRYRDLRALASNSVTV</sequence>
<name>A0ACB7ZQV6_9AGAM</name>
<keyword evidence="2" id="KW-1185">Reference proteome</keyword>
<dbReference type="Proteomes" id="UP000790377">
    <property type="component" value="Unassembled WGS sequence"/>
</dbReference>
<reference evidence="1" key="1">
    <citation type="journal article" date="2021" name="New Phytol.">
        <title>Evolutionary innovations through gain and loss of genes in the ectomycorrhizal Boletales.</title>
        <authorList>
            <person name="Wu G."/>
            <person name="Miyauchi S."/>
            <person name="Morin E."/>
            <person name="Kuo A."/>
            <person name="Drula E."/>
            <person name="Varga T."/>
            <person name="Kohler A."/>
            <person name="Feng B."/>
            <person name="Cao Y."/>
            <person name="Lipzen A."/>
            <person name="Daum C."/>
            <person name="Hundley H."/>
            <person name="Pangilinan J."/>
            <person name="Johnson J."/>
            <person name="Barry K."/>
            <person name="LaButti K."/>
            <person name="Ng V."/>
            <person name="Ahrendt S."/>
            <person name="Min B."/>
            <person name="Choi I.G."/>
            <person name="Park H."/>
            <person name="Plett J.M."/>
            <person name="Magnuson J."/>
            <person name="Spatafora J.W."/>
            <person name="Nagy L.G."/>
            <person name="Henrissat B."/>
            <person name="Grigoriev I.V."/>
            <person name="Yang Z.L."/>
            <person name="Xu J."/>
            <person name="Martin F.M."/>
        </authorList>
    </citation>
    <scope>NUCLEOTIDE SEQUENCE</scope>
    <source>
        <strain evidence="1">ATCC 28755</strain>
    </source>
</reference>
<protein>
    <submittedName>
        <fullName evidence="1">Uncharacterized protein</fullName>
    </submittedName>
</protein>
<organism evidence="1 2">
    <name type="scientific">Hygrophoropsis aurantiaca</name>
    <dbReference type="NCBI Taxonomy" id="72124"/>
    <lineage>
        <taxon>Eukaryota</taxon>
        <taxon>Fungi</taxon>
        <taxon>Dikarya</taxon>
        <taxon>Basidiomycota</taxon>
        <taxon>Agaricomycotina</taxon>
        <taxon>Agaricomycetes</taxon>
        <taxon>Agaricomycetidae</taxon>
        <taxon>Boletales</taxon>
        <taxon>Coniophorineae</taxon>
        <taxon>Hygrophoropsidaceae</taxon>
        <taxon>Hygrophoropsis</taxon>
    </lineage>
</organism>
<proteinExistence type="predicted"/>
<evidence type="ECO:0000313" key="2">
    <source>
        <dbReference type="Proteomes" id="UP000790377"/>
    </source>
</evidence>
<accession>A0ACB7ZQV6</accession>
<dbReference type="EMBL" id="MU268897">
    <property type="protein sequence ID" value="KAH7903549.1"/>
    <property type="molecule type" value="Genomic_DNA"/>
</dbReference>
<gene>
    <name evidence="1" type="ORF">BJ138DRAFT_1120269</name>
</gene>
<comment type="caution">
    <text evidence="1">The sequence shown here is derived from an EMBL/GenBank/DDBJ whole genome shotgun (WGS) entry which is preliminary data.</text>
</comment>
<evidence type="ECO:0000313" key="1">
    <source>
        <dbReference type="EMBL" id="KAH7903549.1"/>
    </source>
</evidence>